<feature type="transmembrane region" description="Helical" evidence="12">
    <location>
        <begin position="1217"/>
        <end position="1237"/>
    </location>
</feature>
<name>A0A5C6SDT0_FUSOC</name>
<dbReference type="InterPro" id="IPR050360">
    <property type="entry name" value="MFS_Sugar_Transporters"/>
</dbReference>
<feature type="transmembrane region" description="Helical" evidence="12">
    <location>
        <begin position="1188"/>
        <end position="1210"/>
    </location>
</feature>
<keyword evidence="7 12" id="KW-1133">Transmembrane helix</keyword>
<feature type="region of interest" description="Disordered" evidence="11">
    <location>
        <begin position="79"/>
        <end position="122"/>
    </location>
</feature>
<dbReference type="GO" id="GO:0000981">
    <property type="term" value="F:DNA-binding transcription factor activity, RNA polymerase II-specific"/>
    <property type="evidence" value="ECO:0007669"/>
    <property type="project" value="InterPro"/>
</dbReference>
<evidence type="ECO:0000256" key="6">
    <source>
        <dbReference type="ARBA" id="ARBA00022827"/>
    </source>
</evidence>
<dbReference type="EMBL" id="VMNF01000014">
    <property type="protein sequence ID" value="TXB96924.1"/>
    <property type="molecule type" value="Genomic_DNA"/>
</dbReference>
<feature type="region of interest" description="Disordered" evidence="11">
    <location>
        <begin position="1610"/>
        <end position="1647"/>
    </location>
</feature>
<feature type="transmembrane region" description="Helical" evidence="12">
    <location>
        <begin position="1275"/>
        <end position="1294"/>
    </location>
</feature>
<feature type="compositionally biased region" description="Polar residues" evidence="11">
    <location>
        <begin position="1610"/>
        <end position="1623"/>
    </location>
</feature>
<organism evidence="14 15">
    <name type="scientific">Fusarium oxysporum f. sp. cubense</name>
    <dbReference type="NCBI Taxonomy" id="61366"/>
    <lineage>
        <taxon>Eukaryota</taxon>
        <taxon>Fungi</taxon>
        <taxon>Dikarya</taxon>
        <taxon>Ascomycota</taxon>
        <taxon>Pezizomycotina</taxon>
        <taxon>Sordariomycetes</taxon>
        <taxon>Hypocreomycetidae</taxon>
        <taxon>Hypocreales</taxon>
        <taxon>Nectriaceae</taxon>
        <taxon>Fusarium</taxon>
        <taxon>Fusarium oxysporum species complex</taxon>
    </lineage>
</organism>
<dbReference type="NCBIfam" id="TIGR00879">
    <property type="entry name" value="SP"/>
    <property type="match status" value="1"/>
</dbReference>
<dbReference type="InterPro" id="IPR005828">
    <property type="entry name" value="MFS_sugar_transport-like"/>
</dbReference>
<sequence>MKKAGQKSRFGCVRCRHRRVSSIPAASPRCHRPNAASCKIKCDEAKPACSQCSRRSHSCEYERPALKWCDGLESIRRARRSDSSSNNSDRSTSTRKGKPPIPKGVPASQHSSSDLGSTTTAGPVSDLTTPGAFFCHGQFEFGFPTSTLSDFSDQWTLLEQQSSIPYLTVAPFFDVFQCNTPDTVSENIPSASKASHPTALQAGLNSCSTDYEVLPQAAVPVTCSHSWDLSAVTAPTTNPTGPPPLLTDASSTLVFHYFRHIGPLFCCCLQIDNPFVTDIAQRWNSWTSGSLPYVLQSISAAYLSESTPHLLPVARRLRHEAKRIIEQEIERSPCNTDQNSVGFSIILLGASADWMQPRDSMLDIFQKLASLYKNNLTSADTQTFRKGIMTYWLMFITYMSSNKPRFDFLASPTSHATMMHRIESPAAPSFDVHPWTGTSAELIECMTLVGELIRHHCSLLDQPHLGACNSSAHQYVASLLECRLLRSCRPGPVGDNIAATDAQNQLSRLAELYQLAGLMQLYRVFPELAKRYDHSTYETQSGFLLFQENHLDKDLFSMAQHVFDLALQTRGDPAVLRFQLVPVIVAASELRMHAVIGQDSSSVELNNSEYEVEIISLAQSRRVAKDHLNNMYNVFPGGRISQVIKLTSSMWESLDKDVSGKSTCWIKWLMETGQEVDPRTVRRQHPTSALVRRTAVMSMPPTVGLGPRVAIVDYTRKGHADRAARFCYAERKLGSLDPPWDASLYRHGVEACLNDQPLDIDTISQDLETQSASFIFIKMPLNIAVLGSGLGGLAAAISLRRQGHQVTLYERYDFTGEVGSNISCASNGTRFLEKWGVDIQRARPVILTDMVWHDWAKGDITAQYPFGDYKGKFGTHYYSFHRPDIHAELKRTATTSEGEGPPAKLLLNHKAVEVDAEKGWVKFENGLEITADLVVAADGIRSNTRAEIGVETHATPSSSCCYRCIVPYEKLEKLGSTEYVTRNAIEYWGGMGIEKIVMSPAGGGSMICCYCFYPASLNDTRDDGWNVSATPEQLVETFKTIEPNMKRLFAEAEDIKMWRLYDHKPYEYWVKGKVALAGDAAHPMMPDQSQGAVSAFEDAAALGLLFSESNLAKTSVEQLLKKYEALPAIMSGTSTTYNFLIIFFVALGSFTYGFNSAISGSVIGLSSFLDYFNLTTSGPGASKSNQIIGANNALFASGGVVGCMIVPWLLDRCGRRLAIQTTCIICIISAVIQAASVHTAMLLIGRCINGIGVGMIDVAVPIYQSEISPADVRGRMVGSHGFLVVCGYAMAGWAGYGCFFITNQALQWRLCLAFQVIAPLLLAIGSPWMPESPRWLCKVDRATDALKVLEKLHPSTERHPEGHSFAEHELHQIHNQLEIEKRENAATGWREAFSRPSYRKRLLYGFFVQCVAQSTGVLVVNNYQVLLYDGLGLRGSIALMLYACYNSLAAFMNWVNSLILDRFGRIRIMVIGLIGCSLSLCGFTAMVAEFVGTSNKVGNGFGVFFLYLFVFFYGGTMDASSYVYCAEIFPTSIRAQGVGFSVAGLFMMTLIYTQTAPTAFENVGWKYYLVFIIIPWIGVFVMQKYFPETAGLSLEDIAVLFGDEAAVNENGPSEKSAQASVVQEENCRGGEVANNEKGFGSHQVEGA</sequence>
<evidence type="ECO:0000256" key="5">
    <source>
        <dbReference type="ARBA" id="ARBA00022692"/>
    </source>
</evidence>
<evidence type="ECO:0000256" key="7">
    <source>
        <dbReference type="ARBA" id="ARBA00022989"/>
    </source>
</evidence>
<dbReference type="GO" id="GO:0071949">
    <property type="term" value="F:FAD binding"/>
    <property type="evidence" value="ECO:0007669"/>
    <property type="project" value="InterPro"/>
</dbReference>
<evidence type="ECO:0000256" key="9">
    <source>
        <dbReference type="ARBA" id="ARBA00023136"/>
    </source>
</evidence>
<feature type="transmembrane region" description="Helical" evidence="12">
    <location>
        <begin position="1435"/>
        <end position="1456"/>
    </location>
</feature>
<feature type="compositionally biased region" description="Polar residues" evidence="11">
    <location>
        <begin position="108"/>
        <end position="122"/>
    </location>
</feature>
<evidence type="ECO:0000256" key="3">
    <source>
        <dbReference type="ARBA" id="ARBA00022448"/>
    </source>
</evidence>
<accession>A0A5C6SDT0</accession>
<evidence type="ECO:0000256" key="10">
    <source>
        <dbReference type="ARBA" id="ARBA00023242"/>
    </source>
</evidence>
<keyword evidence="5 12" id="KW-0812">Transmembrane</keyword>
<dbReference type="InterPro" id="IPR036864">
    <property type="entry name" value="Zn2-C6_fun-type_DNA-bd_sf"/>
</dbReference>
<feature type="domain" description="Major facilitator superfamily (MFS) profile" evidence="13">
    <location>
        <begin position="1141"/>
        <end position="1590"/>
    </location>
</feature>
<dbReference type="GO" id="GO:0008270">
    <property type="term" value="F:zinc ion binding"/>
    <property type="evidence" value="ECO:0007669"/>
    <property type="project" value="InterPro"/>
</dbReference>
<keyword evidence="9 12" id="KW-0472">Membrane</keyword>
<dbReference type="PROSITE" id="PS50850">
    <property type="entry name" value="MFS"/>
    <property type="match status" value="1"/>
</dbReference>
<comment type="subcellular location">
    <subcellularLocation>
        <location evidence="1">Membrane</location>
        <topology evidence="1">Multi-pass membrane protein</topology>
    </subcellularLocation>
</comment>
<dbReference type="PRINTS" id="PR00420">
    <property type="entry name" value="RNGMNOXGNASE"/>
</dbReference>
<dbReference type="SUPFAM" id="SSF51905">
    <property type="entry name" value="FAD/NAD(P)-binding domain"/>
    <property type="match status" value="1"/>
</dbReference>
<dbReference type="InterPro" id="IPR020846">
    <property type="entry name" value="MFS_dom"/>
</dbReference>
<gene>
    <name evidence="14" type="ORF">FocTR4_00011863</name>
</gene>
<dbReference type="Pfam" id="PF00083">
    <property type="entry name" value="Sugar_tr"/>
    <property type="match status" value="1"/>
</dbReference>
<dbReference type="PANTHER" id="PTHR48022:SF11">
    <property type="entry name" value="MONOSACCHARIDE TRANSPORTER (HXT8), PUTATIVE (AFU_ORTHOLOGUE AFUA_2G08120)-RELATED"/>
    <property type="match status" value="1"/>
</dbReference>
<feature type="transmembrane region" description="Helical" evidence="12">
    <location>
        <begin position="1567"/>
        <end position="1586"/>
    </location>
</feature>
<evidence type="ECO:0000256" key="8">
    <source>
        <dbReference type="ARBA" id="ARBA00023002"/>
    </source>
</evidence>
<dbReference type="InterPro" id="IPR003663">
    <property type="entry name" value="Sugar/inositol_transpt"/>
</dbReference>
<keyword evidence="3" id="KW-0813">Transport</keyword>
<evidence type="ECO:0000313" key="14">
    <source>
        <dbReference type="EMBL" id="TXB96924.1"/>
    </source>
</evidence>
<evidence type="ECO:0000256" key="4">
    <source>
        <dbReference type="ARBA" id="ARBA00022630"/>
    </source>
</evidence>
<dbReference type="GO" id="GO:0005351">
    <property type="term" value="F:carbohydrate:proton symporter activity"/>
    <property type="evidence" value="ECO:0007669"/>
    <property type="project" value="TreeGrafter"/>
</dbReference>
<evidence type="ECO:0000256" key="12">
    <source>
        <dbReference type="SAM" id="Phobius"/>
    </source>
</evidence>
<dbReference type="Gene3D" id="4.10.240.10">
    <property type="entry name" value="Zn(2)-C6 fungal-type DNA-binding domain"/>
    <property type="match status" value="1"/>
</dbReference>
<dbReference type="InterPro" id="IPR005829">
    <property type="entry name" value="Sugar_transporter_CS"/>
</dbReference>
<dbReference type="SUPFAM" id="SSF54373">
    <property type="entry name" value="FAD-linked reductases, C-terminal domain"/>
    <property type="match status" value="1"/>
</dbReference>
<dbReference type="CDD" id="cd00067">
    <property type="entry name" value="GAL4"/>
    <property type="match status" value="1"/>
</dbReference>
<dbReference type="InterPro" id="IPR001138">
    <property type="entry name" value="Zn2Cys6_DnaBD"/>
</dbReference>
<proteinExistence type="inferred from homology"/>
<dbReference type="Proteomes" id="UP000321331">
    <property type="component" value="Unassembled WGS sequence"/>
</dbReference>
<feature type="transmembrane region" description="Helical" evidence="12">
    <location>
        <begin position="1504"/>
        <end position="1525"/>
    </location>
</feature>
<evidence type="ECO:0000313" key="15">
    <source>
        <dbReference type="Proteomes" id="UP000321331"/>
    </source>
</evidence>
<keyword evidence="8" id="KW-0560">Oxidoreductase</keyword>
<dbReference type="FunFam" id="1.20.1250.20:FF:000134">
    <property type="entry name" value="MFS sugar transporter protein"/>
    <property type="match status" value="1"/>
</dbReference>
<evidence type="ECO:0000256" key="2">
    <source>
        <dbReference type="ARBA" id="ARBA00010992"/>
    </source>
</evidence>
<dbReference type="PANTHER" id="PTHR48022">
    <property type="entry name" value="PLASTIDIC GLUCOSE TRANSPORTER 4"/>
    <property type="match status" value="1"/>
</dbReference>
<dbReference type="InterPro" id="IPR036259">
    <property type="entry name" value="MFS_trans_sf"/>
</dbReference>
<protein>
    <recommendedName>
        <fullName evidence="13">Major facilitator superfamily (MFS) profile domain-containing protein</fullName>
    </recommendedName>
</protein>
<dbReference type="InterPro" id="IPR021858">
    <property type="entry name" value="Fun_TF"/>
</dbReference>
<feature type="transmembrane region" description="Helical" evidence="12">
    <location>
        <begin position="1402"/>
        <end position="1423"/>
    </location>
</feature>
<dbReference type="Gene3D" id="3.50.50.60">
    <property type="entry name" value="FAD/NAD(P)-binding domain"/>
    <property type="match status" value="1"/>
</dbReference>
<dbReference type="GO" id="GO:0016020">
    <property type="term" value="C:membrane"/>
    <property type="evidence" value="ECO:0007669"/>
    <property type="project" value="UniProtKB-SubCell"/>
</dbReference>
<feature type="transmembrane region" description="Helical" evidence="12">
    <location>
        <begin position="1537"/>
        <end position="1555"/>
    </location>
</feature>
<dbReference type="GO" id="GO:0016491">
    <property type="term" value="F:oxidoreductase activity"/>
    <property type="evidence" value="ECO:0007669"/>
    <property type="project" value="UniProtKB-KW"/>
</dbReference>
<comment type="caution">
    <text evidence="14">The sequence shown here is derived from an EMBL/GenBank/DDBJ whole genome shotgun (WGS) entry which is preliminary data.</text>
</comment>
<dbReference type="PROSITE" id="PS00217">
    <property type="entry name" value="SUGAR_TRANSPORT_2"/>
    <property type="match status" value="1"/>
</dbReference>
<evidence type="ECO:0000256" key="1">
    <source>
        <dbReference type="ARBA" id="ARBA00004141"/>
    </source>
</evidence>
<dbReference type="Gene3D" id="1.20.1250.20">
    <property type="entry name" value="MFS general substrate transporter like domains"/>
    <property type="match status" value="1"/>
</dbReference>
<dbReference type="InterPro" id="IPR002938">
    <property type="entry name" value="FAD-bd"/>
</dbReference>
<keyword evidence="10" id="KW-0539">Nucleus</keyword>
<evidence type="ECO:0000256" key="11">
    <source>
        <dbReference type="SAM" id="MobiDB-lite"/>
    </source>
</evidence>
<comment type="similarity">
    <text evidence="2">Belongs to the major facilitator superfamily. Sugar transporter (TC 2.A.1.1) family.</text>
</comment>
<keyword evidence="6" id="KW-0274">FAD</keyword>
<evidence type="ECO:0000259" key="13">
    <source>
        <dbReference type="PROSITE" id="PS50850"/>
    </source>
</evidence>
<dbReference type="Pfam" id="PF11951">
    <property type="entry name" value="Fungal_trans_2"/>
    <property type="match status" value="1"/>
</dbReference>
<keyword evidence="4" id="KW-0285">Flavoprotein</keyword>
<feature type="transmembrane region" description="Helical" evidence="12">
    <location>
        <begin position="1468"/>
        <end position="1492"/>
    </location>
</feature>
<dbReference type="SUPFAM" id="SSF103473">
    <property type="entry name" value="MFS general substrate transporter"/>
    <property type="match status" value="1"/>
</dbReference>
<dbReference type="InterPro" id="IPR036188">
    <property type="entry name" value="FAD/NAD-bd_sf"/>
</dbReference>
<feature type="transmembrane region" description="Helical" evidence="12">
    <location>
        <begin position="1139"/>
        <end position="1168"/>
    </location>
</feature>
<reference evidence="14 15" key="1">
    <citation type="submission" date="2019-07" db="EMBL/GenBank/DDBJ databases">
        <title>The First High-Quality Draft Genome Sequence of the Causal Agent of the Current Panama Disease Epidemic.</title>
        <authorList>
            <person name="Warmington R.J."/>
            <person name="Kay W."/>
            <person name="Jeffries A."/>
            <person name="Bebber D."/>
            <person name="Moore K."/>
            <person name="Studholme D.J."/>
        </authorList>
    </citation>
    <scope>NUCLEOTIDE SEQUENCE [LARGE SCALE GENOMIC DNA]</scope>
    <source>
        <strain evidence="14 15">TR4</strain>
    </source>
</reference>
<dbReference type="Pfam" id="PF01494">
    <property type="entry name" value="FAD_binding_3"/>
    <property type="match status" value="1"/>
</dbReference>